<keyword evidence="1" id="KW-1133">Transmembrane helix</keyword>
<comment type="caution">
    <text evidence="2">The sequence shown here is derived from an EMBL/GenBank/DDBJ whole genome shotgun (WGS) entry which is preliminary data.</text>
</comment>
<organism evidence="2 3">
    <name type="scientific">Candidatus Regiella insecticola 5.15</name>
    <dbReference type="NCBI Taxonomy" id="1005043"/>
    <lineage>
        <taxon>Bacteria</taxon>
        <taxon>Pseudomonadati</taxon>
        <taxon>Pseudomonadota</taxon>
        <taxon>Gammaproteobacteria</taxon>
        <taxon>Enterobacterales</taxon>
        <taxon>Enterobacteriaceae</taxon>
        <taxon>aphid secondary symbionts</taxon>
        <taxon>Candidatus Regiella</taxon>
    </lineage>
</organism>
<keyword evidence="1" id="KW-0472">Membrane</keyword>
<dbReference type="Proteomes" id="UP000004116">
    <property type="component" value="Unassembled WGS sequence"/>
</dbReference>
<sequence length="70" mass="7955">MELSLVNFVTFLLIALSFFIRKQITFKGLKDVDKSQREGEKIGHLAGRGTQHDINKAATLKKSVPKARQW</sequence>
<keyword evidence="3" id="KW-1185">Reference proteome</keyword>
<proteinExistence type="predicted"/>
<name>G2GX67_9ENTR</name>
<keyword evidence="1" id="KW-0812">Transmembrane</keyword>
<feature type="transmembrane region" description="Helical" evidence="1">
    <location>
        <begin position="6"/>
        <end position="24"/>
    </location>
</feature>
<gene>
    <name evidence="2" type="ORF">Rin_00003560</name>
</gene>
<dbReference type="EMBL" id="AGCA01000069">
    <property type="protein sequence ID" value="EGY29665.1"/>
    <property type="molecule type" value="Genomic_DNA"/>
</dbReference>
<protein>
    <submittedName>
        <fullName evidence="2">Uncharacterized protein</fullName>
    </submittedName>
</protein>
<evidence type="ECO:0000313" key="3">
    <source>
        <dbReference type="Proteomes" id="UP000004116"/>
    </source>
</evidence>
<dbReference type="AlphaFoldDB" id="G2GX67"/>
<evidence type="ECO:0000256" key="1">
    <source>
        <dbReference type="SAM" id="Phobius"/>
    </source>
</evidence>
<accession>G2GX67</accession>
<evidence type="ECO:0000313" key="2">
    <source>
        <dbReference type="EMBL" id="EGY29665.1"/>
    </source>
</evidence>
<reference evidence="2 3" key="1">
    <citation type="journal article" date="2012" name="Genome Res.">
        <title>Genomic basis of endosymbiont-conferred protection against an insect parasitoid.</title>
        <authorList>
            <person name="Hansen A.K."/>
            <person name="Vorburger C."/>
            <person name="Moran N.A."/>
        </authorList>
    </citation>
    <scope>NUCLEOTIDE SEQUENCE [LARGE SCALE GENOMIC DNA]</scope>
    <source>
        <strain evidence="3">R5.15</strain>
    </source>
</reference>